<dbReference type="InterPro" id="IPR050191">
    <property type="entry name" value="ATP-dep_DNA_ligase"/>
</dbReference>
<protein>
    <submittedName>
        <fullName evidence="4">Putative DNA ligase domain protein</fullName>
    </submittedName>
</protein>
<reference evidence="4" key="1">
    <citation type="submission" date="2020-03" db="EMBL/GenBank/DDBJ databases">
        <title>The deep terrestrial virosphere.</title>
        <authorList>
            <person name="Holmfeldt K."/>
            <person name="Nilsson E."/>
            <person name="Simone D."/>
            <person name="Lopez-Fernandez M."/>
            <person name="Wu X."/>
            <person name="de Brujin I."/>
            <person name="Lundin D."/>
            <person name="Andersson A."/>
            <person name="Bertilsson S."/>
            <person name="Dopson M."/>
        </authorList>
    </citation>
    <scope>NUCLEOTIDE SEQUENCE</scope>
    <source>
        <strain evidence="4">MM171A01633</strain>
    </source>
</reference>
<feature type="domain" description="ATP-dependent DNA ligase family profile" evidence="3">
    <location>
        <begin position="117"/>
        <end position="230"/>
    </location>
</feature>
<dbReference type="GO" id="GO:0006310">
    <property type="term" value="P:DNA recombination"/>
    <property type="evidence" value="ECO:0007669"/>
    <property type="project" value="InterPro"/>
</dbReference>
<dbReference type="InterPro" id="IPR016059">
    <property type="entry name" value="DNA_ligase_ATP-dep_CS"/>
</dbReference>
<dbReference type="Pfam" id="PF01068">
    <property type="entry name" value="DNA_ligase_A_M"/>
    <property type="match status" value="1"/>
</dbReference>
<dbReference type="InterPro" id="IPR012340">
    <property type="entry name" value="NA-bd_OB-fold"/>
</dbReference>
<comment type="similarity">
    <text evidence="1">Belongs to the ATP-dependent DNA ligase family.</text>
</comment>
<dbReference type="InterPro" id="IPR012309">
    <property type="entry name" value="DNA_ligase_ATP-dep_C"/>
</dbReference>
<dbReference type="AlphaFoldDB" id="A0A6M3LTS5"/>
<evidence type="ECO:0000256" key="1">
    <source>
        <dbReference type="ARBA" id="ARBA00007572"/>
    </source>
</evidence>
<dbReference type="SUPFAM" id="SSF50249">
    <property type="entry name" value="Nucleic acid-binding proteins"/>
    <property type="match status" value="1"/>
</dbReference>
<dbReference type="GO" id="GO:0006281">
    <property type="term" value="P:DNA repair"/>
    <property type="evidence" value="ECO:0007669"/>
    <property type="project" value="InterPro"/>
</dbReference>
<dbReference type="GO" id="GO:0003910">
    <property type="term" value="F:DNA ligase (ATP) activity"/>
    <property type="evidence" value="ECO:0007669"/>
    <property type="project" value="InterPro"/>
</dbReference>
<accession>A0A6M3LTS5</accession>
<dbReference type="PROSITE" id="PS00697">
    <property type="entry name" value="DNA_LIGASE_A1"/>
    <property type="match status" value="1"/>
</dbReference>
<dbReference type="PROSITE" id="PS50160">
    <property type="entry name" value="DNA_LIGASE_A3"/>
    <property type="match status" value="1"/>
</dbReference>
<evidence type="ECO:0000256" key="2">
    <source>
        <dbReference type="ARBA" id="ARBA00022598"/>
    </source>
</evidence>
<dbReference type="GO" id="GO:0005524">
    <property type="term" value="F:ATP binding"/>
    <property type="evidence" value="ECO:0007669"/>
    <property type="project" value="InterPro"/>
</dbReference>
<name>A0A6M3LTS5_9ZZZZ</name>
<evidence type="ECO:0000259" key="3">
    <source>
        <dbReference type="PROSITE" id="PS50160"/>
    </source>
</evidence>
<dbReference type="PROSITE" id="PS00333">
    <property type="entry name" value="DNA_LIGASE_A2"/>
    <property type="match status" value="1"/>
</dbReference>
<sequence>MKPIAECMLCESGTEKDLDSSNTVSEVKYDGTRVWAGKKEGEAFVINRNNVDYTDRLTDVTEALEGIPSEDVIFDGEAVVYENGRTVFEYSQRRCSTQSQSKQAVYQLKYPIIVETFDIVHLDGKDLRNYTWQSRRQLLDDLLEESLQRSIRPSRVAYGEDKRRMFDEAIARGEEGVILKALHSPYIGKRSRLWLKVKKWYQELCRVVGYTEGTGKRDNLFGSLILAKPDDSGRLVYCGKVGSGFNDSEVRHIAGLLKAGETEAGLVTVRDASGKPIMYTPVDIPLEVTVKFFESSKAGIFRFPSMMKDDQERNLIHYNSSTIKASPGQQTGLKKLLEGLSRR</sequence>
<dbReference type="Pfam" id="PF04679">
    <property type="entry name" value="DNA_ligase_A_C"/>
    <property type="match status" value="1"/>
</dbReference>
<proteinExistence type="inferred from homology"/>
<dbReference type="PANTHER" id="PTHR45674:SF4">
    <property type="entry name" value="DNA LIGASE 1"/>
    <property type="match status" value="1"/>
</dbReference>
<dbReference type="SUPFAM" id="SSF56091">
    <property type="entry name" value="DNA ligase/mRNA capping enzyme, catalytic domain"/>
    <property type="match status" value="1"/>
</dbReference>
<organism evidence="4">
    <name type="scientific">viral metagenome</name>
    <dbReference type="NCBI Taxonomy" id="1070528"/>
    <lineage>
        <taxon>unclassified sequences</taxon>
        <taxon>metagenomes</taxon>
        <taxon>organismal metagenomes</taxon>
    </lineage>
</organism>
<keyword evidence="2 4" id="KW-0436">Ligase</keyword>
<dbReference type="Gene3D" id="2.40.50.140">
    <property type="entry name" value="Nucleic acid-binding proteins"/>
    <property type="match status" value="1"/>
</dbReference>
<dbReference type="InterPro" id="IPR012310">
    <property type="entry name" value="DNA_ligase_ATP-dep_cent"/>
</dbReference>
<dbReference type="PANTHER" id="PTHR45674">
    <property type="entry name" value="DNA LIGASE 1/3 FAMILY MEMBER"/>
    <property type="match status" value="1"/>
</dbReference>
<evidence type="ECO:0000313" key="4">
    <source>
        <dbReference type="EMBL" id="QJA98690.1"/>
    </source>
</evidence>
<dbReference type="EMBL" id="MT143601">
    <property type="protein sequence ID" value="QJA98690.1"/>
    <property type="molecule type" value="Genomic_DNA"/>
</dbReference>
<gene>
    <name evidence="4" type="ORF">MM171A01633_0003</name>
</gene>
<dbReference type="Gene3D" id="3.30.470.30">
    <property type="entry name" value="DNA ligase/mRNA capping enzyme"/>
    <property type="match status" value="1"/>
</dbReference>